<dbReference type="Pfam" id="PF02694">
    <property type="entry name" value="UPF0060"/>
    <property type="match status" value="1"/>
</dbReference>
<dbReference type="EMBL" id="JASJQH010002711">
    <property type="protein sequence ID" value="KAK9759985.1"/>
    <property type="molecule type" value="Genomic_DNA"/>
</dbReference>
<evidence type="ECO:0000256" key="2">
    <source>
        <dbReference type="ARBA" id="ARBA00022692"/>
    </source>
</evidence>
<dbReference type="NCBIfam" id="NF002586">
    <property type="entry name" value="PRK02237.1"/>
    <property type="match status" value="1"/>
</dbReference>
<dbReference type="Proteomes" id="UP001479436">
    <property type="component" value="Unassembled WGS sequence"/>
</dbReference>
<dbReference type="PANTHER" id="PTHR36116:SF1">
    <property type="entry name" value="UPF0060 MEMBRANE PROTEIN YNFA"/>
    <property type="match status" value="1"/>
</dbReference>
<organism evidence="6 7">
    <name type="scientific">Basidiobolus ranarum</name>
    <dbReference type="NCBI Taxonomy" id="34480"/>
    <lineage>
        <taxon>Eukaryota</taxon>
        <taxon>Fungi</taxon>
        <taxon>Fungi incertae sedis</taxon>
        <taxon>Zoopagomycota</taxon>
        <taxon>Entomophthoromycotina</taxon>
        <taxon>Basidiobolomycetes</taxon>
        <taxon>Basidiobolales</taxon>
        <taxon>Basidiobolaceae</taxon>
        <taxon>Basidiobolus</taxon>
    </lineage>
</organism>
<evidence type="ECO:0000256" key="1">
    <source>
        <dbReference type="ARBA" id="ARBA00022475"/>
    </source>
</evidence>
<evidence type="ECO:0000256" key="5">
    <source>
        <dbReference type="SAM" id="Phobius"/>
    </source>
</evidence>
<keyword evidence="4 5" id="KW-0472">Membrane</keyword>
<accession>A0ABR2WER6</accession>
<sequence length="129" mass="13962">MGSDFEKSLETFYENSLGGTAGKVLFTILVLVVGGLCEIGGGWLVWQVLRVGMSPWILIPGSVILVIYGLLMSLQMMQFSRAFATYGGVFIFLSLVWGWVVDKQVPDKWDCIGAAIALVGAGVIAFVPR</sequence>
<evidence type="ECO:0000256" key="3">
    <source>
        <dbReference type="ARBA" id="ARBA00022989"/>
    </source>
</evidence>
<dbReference type="InterPro" id="IPR003844">
    <property type="entry name" value="UPF0060"/>
</dbReference>
<keyword evidence="3 5" id="KW-1133">Transmembrane helix</keyword>
<name>A0ABR2WER6_9FUNG</name>
<proteinExistence type="inferred from homology"/>
<dbReference type="SUPFAM" id="SSF103481">
    <property type="entry name" value="Multidrug resistance efflux transporter EmrE"/>
    <property type="match status" value="1"/>
</dbReference>
<evidence type="ECO:0000313" key="7">
    <source>
        <dbReference type="Proteomes" id="UP001479436"/>
    </source>
</evidence>
<dbReference type="InterPro" id="IPR037185">
    <property type="entry name" value="EmrE-like"/>
</dbReference>
<feature type="transmembrane region" description="Helical" evidence="5">
    <location>
        <begin position="112"/>
        <end position="128"/>
    </location>
</feature>
<keyword evidence="7" id="KW-1185">Reference proteome</keyword>
<keyword evidence="1" id="KW-1003">Cell membrane</keyword>
<evidence type="ECO:0000313" key="6">
    <source>
        <dbReference type="EMBL" id="KAK9759985.1"/>
    </source>
</evidence>
<dbReference type="HAMAP" id="MF_00010">
    <property type="entry name" value="UPF0060"/>
    <property type="match status" value="1"/>
</dbReference>
<protein>
    <submittedName>
        <fullName evidence="6">Uncharacterized protein</fullName>
    </submittedName>
</protein>
<feature type="transmembrane region" description="Helical" evidence="5">
    <location>
        <begin position="24"/>
        <end position="46"/>
    </location>
</feature>
<comment type="caution">
    <text evidence="6">The sequence shown here is derived from an EMBL/GenBank/DDBJ whole genome shotgun (WGS) entry which is preliminary data.</text>
</comment>
<feature type="transmembrane region" description="Helical" evidence="5">
    <location>
        <begin position="83"/>
        <end position="100"/>
    </location>
</feature>
<gene>
    <name evidence="6" type="ORF">K7432_016440</name>
</gene>
<dbReference type="PANTHER" id="PTHR36116">
    <property type="entry name" value="UPF0060 MEMBRANE PROTEIN YNFA"/>
    <property type="match status" value="1"/>
</dbReference>
<reference evidence="6 7" key="1">
    <citation type="submission" date="2023-04" db="EMBL/GenBank/DDBJ databases">
        <title>Genome of Basidiobolus ranarum AG-B5.</title>
        <authorList>
            <person name="Stajich J.E."/>
            <person name="Carter-House D."/>
            <person name="Gryganskyi A."/>
        </authorList>
    </citation>
    <scope>NUCLEOTIDE SEQUENCE [LARGE SCALE GENOMIC DNA]</scope>
    <source>
        <strain evidence="6 7">AG-B5</strain>
    </source>
</reference>
<evidence type="ECO:0000256" key="4">
    <source>
        <dbReference type="ARBA" id="ARBA00023136"/>
    </source>
</evidence>
<keyword evidence="2 5" id="KW-0812">Transmembrane</keyword>
<feature type="transmembrane region" description="Helical" evidence="5">
    <location>
        <begin position="52"/>
        <end position="71"/>
    </location>
</feature>